<evidence type="ECO:0000313" key="4">
    <source>
        <dbReference type="Proteomes" id="UP000623461"/>
    </source>
</evidence>
<evidence type="ECO:0000259" key="2">
    <source>
        <dbReference type="Pfam" id="PF12770"/>
    </source>
</evidence>
<name>A0ABQ2IBM9_9MICO</name>
<evidence type="ECO:0000313" key="3">
    <source>
        <dbReference type="EMBL" id="GGN06243.1"/>
    </source>
</evidence>
<dbReference type="Gene3D" id="1.25.40.10">
    <property type="entry name" value="Tetratricopeptide repeat domain"/>
    <property type="match status" value="1"/>
</dbReference>
<dbReference type="SUPFAM" id="SSF48452">
    <property type="entry name" value="TPR-like"/>
    <property type="match status" value="2"/>
</dbReference>
<dbReference type="EMBL" id="BMNZ01000008">
    <property type="protein sequence ID" value="GGN06243.1"/>
    <property type="molecule type" value="Genomic_DNA"/>
</dbReference>
<proteinExistence type="predicted"/>
<organism evidence="3 4">
    <name type="scientific">Terrabacter tumescens</name>
    <dbReference type="NCBI Taxonomy" id="60443"/>
    <lineage>
        <taxon>Bacteria</taxon>
        <taxon>Bacillati</taxon>
        <taxon>Actinomycetota</taxon>
        <taxon>Actinomycetes</taxon>
        <taxon>Micrococcales</taxon>
        <taxon>Intrasporangiaceae</taxon>
        <taxon>Terrabacter</taxon>
    </lineage>
</organism>
<dbReference type="Pfam" id="PF12770">
    <property type="entry name" value="CHAT"/>
    <property type="match status" value="1"/>
</dbReference>
<keyword evidence="4" id="KW-1185">Reference proteome</keyword>
<dbReference type="InterPro" id="IPR024983">
    <property type="entry name" value="CHAT_dom"/>
</dbReference>
<feature type="region of interest" description="Disordered" evidence="1">
    <location>
        <begin position="663"/>
        <end position="697"/>
    </location>
</feature>
<sequence length="857" mass="91323">MAGRPVDAARSLTAALDEIDRAGSAPSRERLELRCKTLITLALTEFMLSGVEAASARLAEAEEVVDDLGDDRLRARLDYQRANIHGRVGDLASAWDGIEGAVRRLDAFTEPEQCSVHLSRGMLAFELLRPQEALESFAEAARLAHALGGPAQEFMARHNEGYAAYLLGDIPRSLAGMARAEELESDVFTGPARLDRAQVLLEAGLVKEAVEALHAGLESLEGDGHDQMRAEFELALARAHRLLGHLDLAAGAAASARETYGRIGATAWAAKAMLVELLVDLDRQRRTRRTRQAQEDGTSESDLVRRVVGVGDATVALAAAATADELTEIATELGDPELADSARVVAAQALLLAGDAAGANTRLLSLERVSTGSLSDELDAAVVTAMTLVATGDLAPARRILVRASRRLAAGQQGSASLDLRTARAVHGARLSELDLELAVPRGSSSVLEALERWRSATDRLPSLGRPDDEQLAQLTEQLRAVRGHLRGESDPAQLRELHDHASRLERQIRDRDWALSRSGGSAQTVPVRVREAREHLRQVDRDLVWFFRHQGRIGAVGVIGGRAMMRDLVAADRAAELAQRIRVDLRTAATHHLGPLAGAVWSSLRSSATELDDVLLRPWRSSRGLVVVTCPELSALPWALLPSMSGRPFTVALSLTSFARRGAPRPDAPAPQDGSGAPGVHVSVGPSVPRASSEGRSIVGTWGERARLAEPSRRDELVGALARPGVVHVAAHGTHQLESPLFSSLMLHDGPVFAHELQPTGVRADHVVLSACEVGLASARPGHESLGLALSLLSLGARSVVAAVSPVPDDVAATTMTRHHELLASGLPSDEALARAVAETEDVAAAFLNIGGQHRP</sequence>
<evidence type="ECO:0000256" key="1">
    <source>
        <dbReference type="SAM" id="MobiDB-lite"/>
    </source>
</evidence>
<reference evidence="4" key="1">
    <citation type="journal article" date="2019" name="Int. J. Syst. Evol. Microbiol.">
        <title>The Global Catalogue of Microorganisms (GCM) 10K type strain sequencing project: providing services to taxonomists for standard genome sequencing and annotation.</title>
        <authorList>
            <consortium name="The Broad Institute Genomics Platform"/>
            <consortium name="The Broad Institute Genome Sequencing Center for Infectious Disease"/>
            <person name="Wu L."/>
            <person name="Ma J."/>
        </authorList>
    </citation>
    <scope>NUCLEOTIDE SEQUENCE [LARGE SCALE GENOMIC DNA]</scope>
    <source>
        <strain evidence="4">JCM 1365</strain>
    </source>
</reference>
<protein>
    <submittedName>
        <fullName evidence="3">CHAT domain-containing protein</fullName>
    </submittedName>
</protein>
<dbReference type="Proteomes" id="UP000623461">
    <property type="component" value="Unassembled WGS sequence"/>
</dbReference>
<dbReference type="RefSeq" id="WP_043417319.1">
    <property type="nucleotide sequence ID" value="NZ_BMNZ01000008.1"/>
</dbReference>
<comment type="caution">
    <text evidence="3">The sequence shown here is derived from an EMBL/GenBank/DDBJ whole genome shotgun (WGS) entry which is preliminary data.</text>
</comment>
<accession>A0ABQ2IBM9</accession>
<feature type="domain" description="CHAT" evidence="2">
    <location>
        <begin position="608"/>
        <end position="838"/>
    </location>
</feature>
<feature type="compositionally biased region" description="Low complexity" evidence="1">
    <location>
        <begin position="671"/>
        <end position="690"/>
    </location>
</feature>
<gene>
    <name evidence="3" type="ORF">GCM10009721_37300</name>
</gene>
<dbReference type="InterPro" id="IPR011990">
    <property type="entry name" value="TPR-like_helical_dom_sf"/>
</dbReference>